<dbReference type="Proteomes" id="UP001642360">
    <property type="component" value="Unassembled WGS sequence"/>
</dbReference>
<dbReference type="AlphaFoldDB" id="A0ABC8S7I9"/>
<reference evidence="1 2" key="1">
    <citation type="submission" date="2024-02" db="EMBL/GenBank/DDBJ databases">
        <authorList>
            <person name="Vignale AGUSTIN F."/>
            <person name="Sosa J E."/>
            <person name="Modenutti C."/>
        </authorList>
    </citation>
    <scope>NUCLEOTIDE SEQUENCE [LARGE SCALE GENOMIC DNA]</scope>
</reference>
<comment type="caution">
    <text evidence="1">The sequence shown here is derived from an EMBL/GenBank/DDBJ whole genome shotgun (WGS) entry which is preliminary data.</text>
</comment>
<name>A0ABC8S7I9_9AQUA</name>
<sequence length="136" mass="16052">MCGLPLLYNDYFCSMVSNFVFKQYVPLLSYGSIHINIFSMLIPTYLEEFNFLMSLSCYVMMRKGLSSSGFKRMDVRNFGENPFVVLKIKKYHHGNAIYFFGRHIRIKYWFSWLFFLCVCRKEEGGWGGGLEDIRKA</sequence>
<accession>A0ABC8S7I9</accession>
<organism evidence="1 2">
    <name type="scientific">Ilex paraguariensis</name>
    <name type="common">yerba mate</name>
    <dbReference type="NCBI Taxonomy" id="185542"/>
    <lineage>
        <taxon>Eukaryota</taxon>
        <taxon>Viridiplantae</taxon>
        <taxon>Streptophyta</taxon>
        <taxon>Embryophyta</taxon>
        <taxon>Tracheophyta</taxon>
        <taxon>Spermatophyta</taxon>
        <taxon>Magnoliopsida</taxon>
        <taxon>eudicotyledons</taxon>
        <taxon>Gunneridae</taxon>
        <taxon>Pentapetalae</taxon>
        <taxon>asterids</taxon>
        <taxon>campanulids</taxon>
        <taxon>Aquifoliales</taxon>
        <taxon>Aquifoliaceae</taxon>
        <taxon>Ilex</taxon>
    </lineage>
</organism>
<protein>
    <submittedName>
        <fullName evidence="1">Uncharacterized protein</fullName>
    </submittedName>
</protein>
<evidence type="ECO:0000313" key="2">
    <source>
        <dbReference type="Proteomes" id="UP001642360"/>
    </source>
</evidence>
<proteinExistence type="predicted"/>
<gene>
    <name evidence="1" type="ORF">ILEXP_LOCUS19922</name>
</gene>
<evidence type="ECO:0000313" key="1">
    <source>
        <dbReference type="EMBL" id="CAK9151755.1"/>
    </source>
</evidence>
<keyword evidence="2" id="KW-1185">Reference proteome</keyword>
<dbReference type="EMBL" id="CAUOFW020002169">
    <property type="protein sequence ID" value="CAK9151755.1"/>
    <property type="molecule type" value="Genomic_DNA"/>
</dbReference>